<dbReference type="EMBL" id="VCGU01000009">
    <property type="protein sequence ID" value="TRY70997.1"/>
    <property type="molecule type" value="Genomic_DNA"/>
</dbReference>
<evidence type="ECO:0000313" key="4">
    <source>
        <dbReference type="EMBL" id="TRY70997.1"/>
    </source>
</evidence>
<dbReference type="InterPro" id="IPR051217">
    <property type="entry name" value="Insect_Cuticle_Struc_Prot"/>
</dbReference>
<name>A0A553NZZ9_TIGCA</name>
<dbReference type="GO" id="GO:0031012">
    <property type="term" value="C:extracellular matrix"/>
    <property type="evidence" value="ECO:0007669"/>
    <property type="project" value="TreeGrafter"/>
</dbReference>
<dbReference type="GO" id="GO:0005615">
    <property type="term" value="C:extracellular space"/>
    <property type="evidence" value="ECO:0007669"/>
    <property type="project" value="TreeGrafter"/>
</dbReference>
<dbReference type="PANTHER" id="PTHR12236">
    <property type="entry name" value="STRUCTURAL CONTITUENT OF CUTICLE"/>
    <property type="match status" value="1"/>
</dbReference>
<dbReference type="GO" id="GO:0042302">
    <property type="term" value="F:structural constituent of cuticle"/>
    <property type="evidence" value="ECO:0007669"/>
    <property type="project" value="UniProtKB-UniRule"/>
</dbReference>
<evidence type="ECO:0000256" key="2">
    <source>
        <dbReference type="PROSITE-ProRule" id="PRU00497"/>
    </source>
</evidence>
<dbReference type="Proteomes" id="UP000318571">
    <property type="component" value="Chromosome 9"/>
</dbReference>
<keyword evidence="3" id="KW-0732">Signal</keyword>
<comment type="caution">
    <text evidence="4">The sequence shown here is derived from an EMBL/GenBank/DDBJ whole genome shotgun (WGS) entry which is preliminary data.</text>
</comment>
<proteinExistence type="predicted"/>
<dbReference type="Pfam" id="PF00379">
    <property type="entry name" value="Chitin_bind_4"/>
    <property type="match status" value="1"/>
</dbReference>
<keyword evidence="1 2" id="KW-0193">Cuticle</keyword>
<dbReference type="OrthoDB" id="6363829at2759"/>
<feature type="signal peptide" evidence="3">
    <location>
        <begin position="1"/>
        <end position="18"/>
    </location>
</feature>
<dbReference type="InterPro" id="IPR000618">
    <property type="entry name" value="Insect_cuticle"/>
</dbReference>
<evidence type="ECO:0000313" key="5">
    <source>
        <dbReference type="Proteomes" id="UP000318571"/>
    </source>
</evidence>
<protein>
    <recommendedName>
        <fullName evidence="6">Cuticle protein</fullName>
    </recommendedName>
</protein>
<evidence type="ECO:0000256" key="3">
    <source>
        <dbReference type="SAM" id="SignalP"/>
    </source>
</evidence>
<sequence length="120" mass="13623">MQKTRALLLLFFGAQVAFEPFLSVSGMPQPQGGGAAEGENQEPMPYEFDWKVSDQKAEPDGAFFQHQESKQESAPDRTEGEYRTWLPDGRLMIVSYYVDGESGFVPTITYEDNHVPQWEK</sequence>
<keyword evidence="5" id="KW-1185">Reference proteome</keyword>
<feature type="chain" id="PRO_5021710465" description="Cuticle protein" evidence="3">
    <location>
        <begin position="19"/>
        <end position="120"/>
    </location>
</feature>
<gene>
    <name evidence="4" type="ORF">TCAL_02427</name>
</gene>
<evidence type="ECO:0008006" key="6">
    <source>
        <dbReference type="Google" id="ProtNLM"/>
    </source>
</evidence>
<dbReference type="STRING" id="6832.A0A553NZZ9"/>
<reference evidence="4 5" key="1">
    <citation type="journal article" date="2018" name="Nat. Ecol. Evol.">
        <title>Genomic signatures of mitonuclear coevolution across populations of Tigriopus californicus.</title>
        <authorList>
            <person name="Barreto F.S."/>
            <person name="Watson E.T."/>
            <person name="Lima T.G."/>
            <person name="Willett C.S."/>
            <person name="Edmands S."/>
            <person name="Li W."/>
            <person name="Burton R.S."/>
        </authorList>
    </citation>
    <scope>NUCLEOTIDE SEQUENCE [LARGE SCALE GENOMIC DNA]</scope>
    <source>
        <strain evidence="4 5">San Diego</strain>
    </source>
</reference>
<evidence type="ECO:0000256" key="1">
    <source>
        <dbReference type="ARBA" id="ARBA00022460"/>
    </source>
</evidence>
<dbReference type="OMA" id="ITYEDNH"/>
<dbReference type="PROSITE" id="PS51155">
    <property type="entry name" value="CHIT_BIND_RR_2"/>
    <property type="match status" value="1"/>
</dbReference>
<dbReference type="AlphaFoldDB" id="A0A553NZZ9"/>
<dbReference type="PANTHER" id="PTHR12236:SF98">
    <property type="entry name" value="CUTICULAR PROTEIN 56F"/>
    <property type="match status" value="1"/>
</dbReference>
<organism evidence="4 5">
    <name type="scientific">Tigriopus californicus</name>
    <name type="common">Marine copepod</name>
    <dbReference type="NCBI Taxonomy" id="6832"/>
    <lineage>
        <taxon>Eukaryota</taxon>
        <taxon>Metazoa</taxon>
        <taxon>Ecdysozoa</taxon>
        <taxon>Arthropoda</taxon>
        <taxon>Crustacea</taxon>
        <taxon>Multicrustacea</taxon>
        <taxon>Hexanauplia</taxon>
        <taxon>Copepoda</taxon>
        <taxon>Harpacticoida</taxon>
        <taxon>Harpacticidae</taxon>
        <taxon>Tigriopus</taxon>
    </lineage>
</organism>
<accession>A0A553NZZ9</accession>